<dbReference type="EMBL" id="CP038639">
    <property type="protein sequence ID" value="QBY56471.1"/>
    <property type="molecule type" value="Genomic_DNA"/>
</dbReference>
<accession>A0A4P7LVG6</accession>
<dbReference type="OrthoDB" id="9816185at2"/>
<dbReference type="Proteomes" id="UP000295294">
    <property type="component" value="Plasmid unnamed4"/>
</dbReference>
<sequence>MLINIGRVWDHAKSEHLKYVEDRISQYRQACIPSASAFIFDAFLNNYGHSLAIGSHVEQVKAIRYVKNLLRNKPKVIQEDFMVLSRHVFNYGNFSSYRKNKWGSYALCKKSTEMLCPYCQQSFCFTVDASTGKFRPQLDHFFKKSDYPYLAISLFNLIPCCGVCNSSLKGDEDFVSKKHLHPFFDTEEVAFLVDPGTLVQRWNSPDALLEIIVDESKLSKKGKNSVATFLLKERYRIHQAYLTEFVDDLTAWCDLSRIDEVNRRIFSGSSYMLTEKRAIGFDMNRYRQEFLGKIRLDLLLEFRKSLIGPKKP</sequence>
<reference evidence="1 2" key="1">
    <citation type="submission" date="2019-03" db="EMBL/GenBank/DDBJ databases">
        <title>Efficiently degradation of phenoxyalkanoic acid herbicides by Cupriavidus oxalaticus strain X32.</title>
        <authorList>
            <person name="Sheng X."/>
        </authorList>
    </citation>
    <scope>NUCLEOTIDE SEQUENCE [LARGE SCALE GENOMIC DNA]</scope>
    <source>
        <strain evidence="1 2">X32</strain>
        <plasmid evidence="1 2">unnamed4</plasmid>
    </source>
</reference>
<dbReference type="AlphaFoldDB" id="A0A4P7LVG6"/>
<organism evidence="1 2">
    <name type="scientific">Cupriavidus oxalaticus</name>
    <dbReference type="NCBI Taxonomy" id="96344"/>
    <lineage>
        <taxon>Bacteria</taxon>
        <taxon>Pseudomonadati</taxon>
        <taxon>Pseudomonadota</taxon>
        <taxon>Betaproteobacteria</taxon>
        <taxon>Burkholderiales</taxon>
        <taxon>Burkholderiaceae</taxon>
        <taxon>Cupriavidus</taxon>
    </lineage>
</organism>
<name>A0A4P7LVG6_9BURK</name>
<dbReference type="RefSeq" id="WP_135707715.1">
    <property type="nucleotide sequence ID" value="NZ_CP038639.1"/>
</dbReference>
<evidence type="ECO:0000313" key="2">
    <source>
        <dbReference type="Proteomes" id="UP000295294"/>
    </source>
</evidence>
<keyword evidence="1" id="KW-0614">Plasmid</keyword>
<protein>
    <recommendedName>
        <fullName evidence="3">HNH endonuclease</fullName>
    </recommendedName>
</protein>
<dbReference type="Gene3D" id="1.10.30.50">
    <property type="match status" value="1"/>
</dbReference>
<proteinExistence type="predicted"/>
<evidence type="ECO:0008006" key="3">
    <source>
        <dbReference type="Google" id="ProtNLM"/>
    </source>
</evidence>
<dbReference type="KEGG" id="cox:E0W60_36435"/>
<geneLocation type="plasmid" evidence="1">
    <name>unnamed4</name>
</geneLocation>
<gene>
    <name evidence="1" type="ORF">E0W60_36435</name>
</gene>
<evidence type="ECO:0000313" key="1">
    <source>
        <dbReference type="EMBL" id="QBY56471.1"/>
    </source>
</evidence>